<sequence length="133" mass="15508">MSAFDRTYNLPKCNVKNEDIESRILEDATPGKGPKVFREEYLAKRKKHLLQVEELRIEISDASGLLQGLSAEHLKSIHLRNPTEDQSLRLLYNYHYADSQQDCTNFCQDQDSMGFDWNLESGRLERSKRSLHH</sequence>
<keyword evidence="3" id="KW-1185">Reference proteome</keyword>
<proteinExistence type="predicted"/>
<evidence type="ECO:0000256" key="1">
    <source>
        <dbReference type="SAM" id="Coils"/>
    </source>
</evidence>
<feature type="coiled-coil region" evidence="1">
    <location>
        <begin position="38"/>
        <end position="72"/>
    </location>
</feature>
<dbReference type="AlphaFoldDB" id="A0AAE9DXG5"/>
<evidence type="ECO:0000313" key="3">
    <source>
        <dbReference type="Proteomes" id="UP000829354"/>
    </source>
</evidence>
<reference evidence="2 3" key="1">
    <citation type="submission" date="2022-04" db="EMBL/GenBank/DDBJ databases">
        <title>Chromosome-level reference genomes for two strains of Caenorhabditis briggsae: an improved platform for comparative genomics.</title>
        <authorList>
            <person name="Stevens L."/>
            <person name="Andersen E."/>
        </authorList>
    </citation>
    <scope>NUCLEOTIDE SEQUENCE [LARGE SCALE GENOMIC DNA]</scope>
    <source>
        <strain evidence="2">VX34</strain>
        <tissue evidence="2">Whole-organism</tissue>
    </source>
</reference>
<name>A0AAE9DXG5_CAEBR</name>
<gene>
    <name evidence="2" type="ORF">L5515_000104</name>
</gene>
<protein>
    <submittedName>
        <fullName evidence="2">Uncharacterized protein</fullName>
    </submittedName>
</protein>
<organism evidence="2 3">
    <name type="scientific">Caenorhabditis briggsae</name>
    <dbReference type="NCBI Taxonomy" id="6238"/>
    <lineage>
        <taxon>Eukaryota</taxon>
        <taxon>Metazoa</taxon>
        <taxon>Ecdysozoa</taxon>
        <taxon>Nematoda</taxon>
        <taxon>Chromadorea</taxon>
        <taxon>Rhabditida</taxon>
        <taxon>Rhabditina</taxon>
        <taxon>Rhabditomorpha</taxon>
        <taxon>Rhabditoidea</taxon>
        <taxon>Rhabditidae</taxon>
        <taxon>Peloderinae</taxon>
        <taxon>Caenorhabditis</taxon>
    </lineage>
</organism>
<accession>A0AAE9DXG5</accession>
<dbReference type="Proteomes" id="UP000829354">
    <property type="component" value="Chromosome I"/>
</dbReference>
<evidence type="ECO:0000313" key="2">
    <source>
        <dbReference type="EMBL" id="UMM10233.1"/>
    </source>
</evidence>
<dbReference type="EMBL" id="CP092620">
    <property type="protein sequence ID" value="UMM10233.1"/>
    <property type="molecule type" value="Genomic_DNA"/>
</dbReference>
<keyword evidence="1" id="KW-0175">Coiled coil</keyword>